<proteinExistence type="predicted"/>
<sequence length="71" mass="8025">MNWFLIGNVTEVEHRPSDRSIEHGRKKKSALLIVAQVICMRVSFDLFSFSLCGFEIGQLLPSVSAIDKPFD</sequence>
<organism evidence="1 2">
    <name type="scientific">Daphnia magna</name>
    <dbReference type="NCBI Taxonomy" id="35525"/>
    <lineage>
        <taxon>Eukaryota</taxon>
        <taxon>Metazoa</taxon>
        <taxon>Ecdysozoa</taxon>
        <taxon>Arthropoda</taxon>
        <taxon>Crustacea</taxon>
        <taxon>Branchiopoda</taxon>
        <taxon>Diplostraca</taxon>
        <taxon>Cladocera</taxon>
        <taxon>Anomopoda</taxon>
        <taxon>Daphniidae</taxon>
        <taxon>Daphnia</taxon>
    </lineage>
</organism>
<name>A0A162PBF5_9CRUS</name>
<accession>A0A162PBF5</accession>
<gene>
    <name evidence="1" type="ORF">APZ42_015295</name>
</gene>
<keyword evidence="2" id="KW-1185">Reference proteome</keyword>
<evidence type="ECO:0000313" key="1">
    <source>
        <dbReference type="EMBL" id="KZS18702.1"/>
    </source>
</evidence>
<protein>
    <submittedName>
        <fullName evidence="1">Uncharacterized protein</fullName>
    </submittedName>
</protein>
<reference evidence="1 2" key="1">
    <citation type="submission" date="2016-03" db="EMBL/GenBank/DDBJ databases">
        <title>EvidentialGene: Evidence-directed Construction of Genes on Genomes.</title>
        <authorList>
            <person name="Gilbert D.G."/>
            <person name="Choi J.-H."/>
            <person name="Mockaitis K."/>
            <person name="Colbourne J."/>
            <person name="Pfrender M."/>
        </authorList>
    </citation>
    <scope>NUCLEOTIDE SEQUENCE [LARGE SCALE GENOMIC DNA]</scope>
    <source>
        <strain evidence="1 2">Xinb3</strain>
        <tissue evidence="1">Complete organism</tissue>
    </source>
</reference>
<dbReference type="Proteomes" id="UP000076858">
    <property type="component" value="Unassembled WGS sequence"/>
</dbReference>
<comment type="caution">
    <text evidence="1">The sequence shown here is derived from an EMBL/GenBank/DDBJ whole genome shotgun (WGS) entry which is preliminary data.</text>
</comment>
<dbReference type="AlphaFoldDB" id="A0A162PBF5"/>
<dbReference type="EMBL" id="LRGB01000512">
    <property type="protein sequence ID" value="KZS18702.1"/>
    <property type="molecule type" value="Genomic_DNA"/>
</dbReference>
<evidence type="ECO:0000313" key="2">
    <source>
        <dbReference type="Proteomes" id="UP000076858"/>
    </source>
</evidence>